<dbReference type="OrthoDB" id="7068058at2"/>
<evidence type="ECO:0000313" key="2">
    <source>
        <dbReference type="EMBL" id="POP44052.1"/>
    </source>
</evidence>
<evidence type="ECO:0000256" key="1">
    <source>
        <dbReference type="SAM" id="Phobius"/>
    </source>
</evidence>
<evidence type="ECO:0000313" key="4">
    <source>
        <dbReference type="Proteomes" id="UP000237073"/>
    </source>
</evidence>
<organism evidence="3 5">
    <name type="scientific">Superficieibacter electus</name>
    <dbReference type="NCBI Taxonomy" id="2022662"/>
    <lineage>
        <taxon>Bacteria</taxon>
        <taxon>Pseudomonadati</taxon>
        <taxon>Pseudomonadota</taxon>
        <taxon>Gammaproteobacteria</taxon>
        <taxon>Enterobacterales</taxon>
        <taxon>Enterobacteriaceae</taxon>
        <taxon>Superficieibacter</taxon>
    </lineage>
</organism>
<evidence type="ECO:0000313" key="3">
    <source>
        <dbReference type="EMBL" id="POP45381.1"/>
    </source>
</evidence>
<keyword evidence="4" id="KW-1185">Reference proteome</keyword>
<dbReference type="RefSeq" id="WP_103676653.1">
    <property type="nucleotide sequence ID" value="NZ_PQGD01000017.1"/>
</dbReference>
<accession>A0A2P5GKN8</accession>
<dbReference type="Proteomes" id="UP000237073">
    <property type="component" value="Unassembled WGS sequence"/>
</dbReference>
<dbReference type="Proteomes" id="UP000247005">
    <property type="component" value="Unassembled WGS sequence"/>
</dbReference>
<dbReference type="AlphaFoldDB" id="A0A2P5GKN8"/>
<comment type="caution">
    <text evidence="3">The sequence shown here is derived from an EMBL/GenBank/DDBJ whole genome shotgun (WGS) entry which is preliminary data.</text>
</comment>
<keyword evidence="1" id="KW-0472">Membrane</keyword>
<dbReference type="EMBL" id="PQGD01000017">
    <property type="protein sequence ID" value="POP45381.1"/>
    <property type="molecule type" value="Genomic_DNA"/>
</dbReference>
<sequence>MSNEAQSFFSQLLIAVISISLGSFLFAGVLESYKKDQGLQEEFIKDYFRPMMELQSSCSSSHNELFLKYGELSGSYQLMSNEIVHMIVTPDSKLGQYYEAIPMSIIKSNTELKKGVEDLEITVKKYKANLFLKYEELALVTGSYPEFRGLAKKYTNAVNAIYSERQKKVKENTKNTDPNQLMPLMRKFIAMDLSTDANKSMIVNEMEEISKITAQHSLIMAEYEELIFKEDNNFFLSLHDLYAVKISKKYSGGFISWIF</sequence>
<keyword evidence="1" id="KW-0812">Transmembrane</keyword>
<dbReference type="EMBL" id="PQGE01000011">
    <property type="protein sequence ID" value="POP44052.1"/>
    <property type="molecule type" value="Genomic_DNA"/>
</dbReference>
<feature type="transmembrane region" description="Helical" evidence="1">
    <location>
        <begin position="12"/>
        <end position="30"/>
    </location>
</feature>
<reference evidence="4 5" key="1">
    <citation type="submission" date="2018-01" db="EMBL/GenBank/DDBJ databases">
        <title>Superficieibacter electus gen. nov., sp. nov., an extended-spectrum beta-lactamase possessing member of the Enterobacteriaceae family, isolated from intensive care unit surfaces.</title>
        <authorList>
            <person name="Potter R.F."/>
            <person name="D'Souza A.W."/>
        </authorList>
    </citation>
    <scope>NUCLEOTIDE SEQUENCE [LARGE SCALE GENOMIC DNA]</scope>
    <source>
        <strain evidence="3 5">BP-1</strain>
        <strain evidence="2 4">BP-2</strain>
    </source>
</reference>
<proteinExistence type="predicted"/>
<gene>
    <name evidence="3" type="ORF">CHU32_19455</name>
    <name evidence="2" type="ORF">CHU33_13765</name>
</gene>
<evidence type="ECO:0000313" key="5">
    <source>
        <dbReference type="Proteomes" id="UP000247005"/>
    </source>
</evidence>
<protein>
    <submittedName>
        <fullName evidence="3">Uncharacterized protein</fullName>
    </submittedName>
</protein>
<keyword evidence="1" id="KW-1133">Transmembrane helix</keyword>
<name>A0A2P5GKN8_9ENTR</name>